<proteinExistence type="predicted"/>
<name>A0ABQ9HVW6_9NEOP</name>
<comment type="caution">
    <text evidence="1">The sequence shown here is derived from an EMBL/GenBank/DDBJ whole genome shotgun (WGS) entry which is preliminary data.</text>
</comment>
<dbReference type="Pfam" id="PF03564">
    <property type="entry name" value="DUF1759"/>
    <property type="match status" value="1"/>
</dbReference>
<keyword evidence="2" id="KW-1185">Reference proteome</keyword>
<dbReference type="InterPro" id="IPR005312">
    <property type="entry name" value="DUF1759"/>
</dbReference>
<accession>A0ABQ9HVW6</accession>
<reference evidence="1 2" key="1">
    <citation type="submission" date="2023-02" db="EMBL/GenBank/DDBJ databases">
        <title>LHISI_Scaffold_Assembly.</title>
        <authorList>
            <person name="Stuart O.P."/>
            <person name="Cleave R."/>
            <person name="Magrath M.J.L."/>
            <person name="Mikheyev A.S."/>
        </authorList>
    </citation>
    <scope>NUCLEOTIDE SEQUENCE [LARGE SCALE GENOMIC DNA]</scope>
    <source>
        <strain evidence="1">Daus_M_001</strain>
        <tissue evidence="1">Leg muscle</tissue>
    </source>
</reference>
<sequence>MAKVQFITCLLSIPTLKHHVTVEATRDCIQSFDVDANSSLIPSTKTTRLIGFSIGFEVPVPLPKIVLPVFNGDPKQWVNFPNLFATIISNHLDLASVKKLSYLKSSLQGELLIMIQACKS</sequence>
<dbReference type="EMBL" id="JARBHB010000003">
    <property type="protein sequence ID" value="KAJ8888522.1"/>
    <property type="molecule type" value="Genomic_DNA"/>
</dbReference>
<evidence type="ECO:0000313" key="2">
    <source>
        <dbReference type="Proteomes" id="UP001159363"/>
    </source>
</evidence>
<organism evidence="1 2">
    <name type="scientific">Dryococelus australis</name>
    <dbReference type="NCBI Taxonomy" id="614101"/>
    <lineage>
        <taxon>Eukaryota</taxon>
        <taxon>Metazoa</taxon>
        <taxon>Ecdysozoa</taxon>
        <taxon>Arthropoda</taxon>
        <taxon>Hexapoda</taxon>
        <taxon>Insecta</taxon>
        <taxon>Pterygota</taxon>
        <taxon>Neoptera</taxon>
        <taxon>Polyneoptera</taxon>
        <taxon>Phasmatodea</taxon>
        <taxon>Verophasmatodea</taxon>
        <taxon>Anareolatae</taxon>
        <taxon>Phasmatidae</taxon>
        <taxon>Eurycanthinae</taxon>
        <taxon>Dryococelus</taxon>
    </lineage>
</organism>
<protein>
    <submittedName>
        <fullName evidence="1">Uncharacterized protein</fullName>
    </submittedName>
</protein>
<dbReference type="Proteomes" id="UP001159363">
    <property type="component" value="Chromosome 3"/>
</dbReference>
<gene>
    <name evidence="1" type="ORF">PR048_008013</name>
</gene>
<evidence type="ECO:0000313" key="1">
    <source>
        <dbReference type="EMBL" id="KAJ8888522.1"/>
    </source>
</evidence>